<dbReference type="RefSeq" id="WP_106181755.1">
    <property type="nucleotide sequence ID" value="NZ_PVNH01000013.1"/>
</dbReference>
<dbReference type="Proteomes" id="UP000238362">
    <property type="component" value="Unassembled WGS sequence"/>
</dbReference>
<proteinExistence type="predicted"/>
<organism evidence="1 2">
    <name type="scientific">Prauserella shujinwangii</name>
    <dbReference type="NCBI Taxonomy" id="1453103"/>
    <lineage>
        <taxon>Bacteria</taxon>
        <taxon>Bacillati</taxon>
        <taxon>Actinomycetota</taxon>
        <taxon>Actinomycetes</taxon>
        <taxon>Pseudonocardiales</taxon>
        <taxon>Pseudonocardiaceae</taxon>
        <taxon>Prauserella</taxon>
    </lineage>
</organism>
<evidence type="ECO:0000313" key="1">
    <source>
        <dbReference type="EMBL" id="PRX43842.1"/>
    </source>
</evidence>
<reference evidence="1 2" key="1">
    <citation type="submission" date="2018-03" db="EMBL/GenBank/DDBJ databases">
        <title>Genomic Encyclopedia of Type Strains, Phase III (KMG-III): the genomes of soil and plant-associated and newly described type strains.</title>
        <authorList>
            <person name="Whitman W."/>
        </authorList>
    </citation>
    <scope>NUCLEOTIDE SEQUENCE [LARGE SCALE GENOMIC DNA]</scope>
    <source>
        <strain evidence="1 2">CGMCC 4.7125</strain>
    </source>
</reference>
<protein>
    <submittedName>
        <fullName evidence="1">Uncharacterized protein</fullName>
    </submittedName>
</protein>
<name>A0A2T0LLD3_9PSEU</name>
<sequence>MGIRDKFQQFKQDWAASREALEDNMRAGQRRRERSQAQRRGAGGCATEGCARHAAKDGYCLPCWAAIFGGA</sequence>
<comment type="caution">
    <text evidence="1">The sequence shown here is derived from an EMBL/GenBank/DDBJ whole genome shotgun (WGS) entry which is preliminary data.</text>
</comment>
<dbReference type="EMBL" id="PVNH01000013">
    <property type="protein sequence ID" value="PRX43842.1"/>
    <property type="molecule type" value="Genomic_DNA"/>
</dbReference>
<dbReference type="AlphaFoldDB" id="A0A2T0LLD3"/>
<accession>A0A2T0LLD3</accession>
<keyword evidence="2" id="KW-1185">Reference proteome</keyword>
<evidence type="ECO:0000313" key="2">
    <source>
        <dbReference type="Proteomes" id="UP000238362"/>
    </source>
</evidence>
<gene>
    <name evidence="1" type="ORF">B0I33_1135</name>
</gene>